<keyword evidence="4" id="KW-0804">Transcription</keyword>
<dbReference type="PROSITE" id="PS50042">
    <property type="entry name" value="CNMP_BINDING_3"/>
    <property type="match status" value="1"/>
</dbReference>
<dbReference type="Pfam" id="PF00027">
    <property type="entry name" value="cNMP_binding"/>
    <property type="match status" value="1"/>
</dbReference>
<organism evidence="7 8">
    <name type="scientific">Ferviditalea candida</name>
    <dbReference type="NCBI Taxonomy" id="3108399"/>
    <lineage>
        <taxon>Bacteria</taxon>
        <taxon>Bacillati</taxon>
        <taxon>Bacillota</taxon>
        <taxon>Bacilli</taxon>
        <taxon>Bacillales</taxon>
        <taxon>Paenibacillaceae</taxon>
        <taxon>Ferviditalea</taxon>
    </lineage>
</organism>
<evidence type="ECO:0000313" key="8">
    <source>
        <dbReference type="Proteomes" id="UP001310386"/>
    </source>
</evidence>
<evidence type="ECO:0000256" key="4">
    <source>
        <dbReference type="ARBA" id="ARBA00023163"/>
    </source>
</evidence>
<keyword evidence="8" id="KW-1185">Reference proteome</keyword>
<dbReference type="PANTHER" id="PTHR24567">
    <property type="entry name" value="CRP FAMILY TRANSCRIPTIONAL REGULATORY PROTEIN"/>
    <property type="match status" value="1"/>
</dbReference>
<dbReference type="PRINTS" id="PR00034">
    <property type="entry name" value="HTHCRP"/>
</dbReference>
<reference evidence="7" key="1">
    <citation type="submission" date="2023-12" db="EMBL/GenBank/DDBJ databases">
        <title>Fervidustalea candida gen. nov., sp. nov., a novel member of the family Paenibacillaceae isolated from a geothermal area.</title>
        <authorList>
            <person name="Li W.-J."/>
            <person name="Jiao J.-Y."/>
            <person name="Chen Y."/>
        </authorList>
    </citation>
    <scope>NUCLEOTIDE SEQUENCE</scope>
    <source>
        <strain evidence="7">SYSU GA230002</strain>
    </source>
</reference>
<dbReference type="CDD" id="cd00038">
    <property type="entry name" value="CAP_ED"/>
    <property type="match status" value="1"/>
</dbReference>
<dbReference type="InterPro" id="IPR018490">
    <property type="entry name" value="cNMP-bd_dom_sf"/>
</dbReference>
<evidence type="ECO:0000313" key="7">
    <source>
        <dbReference type="EMBL" id="MEB3102610.1"/>
    </source>
</evidence>
<dbReference type="InterPro" id="IPR050397">
    <property type="entry name" value="Env_Response_Regulators"/>
</dbReference>
<feature type="domain" description="HTH crp-type" evidence="6">
    <location>
        <begin position="148"/>
        <end position="221"/>
    </location>
</feature>
<sequence length="235" mass="26908">MEQQSDHLIGQFPLFRDLTPPELDYVHQITVPRFVPKKSVIFTEGSERQAVYFIREGLVKTFKTDANGNEQIVSFLKSGEMFPHTGFFNNEPYPATATAVTDSHLFAVPISSFERMILQHPEMSVKMMRVMGAKIQELQTRIQELTGCDVEQRLFSILNHLAEKQIKANGNTRQIELPVTHQELASVIGTSRETVSRLLNQLRKEQILQISRNEIVIIDWPSLKSKYLKRNAANL</sequence>
<accession>A0ABU5ZJD8</accession>
<dbReference type="InterPro" id="IPR012318">
    <property type="entry name" value="HTH_CRP"/>
</dbReference>
<dbReference type="InterPro" id="IPR036388">
    <property type="entry name" value="WH-like_DNA-bd_sf"/>
</dbReference>
<dbReference type="SUPFAM" id="SSF46785">
    <property type="entry name" value="Winged helix' DNA-binding domain"/>
    <property type="match status" value="1"/>
</dbReference>
<dbReference type="RefSeq" id="WP_371754732.1">
    <property type="nucleotide sequence ID" value="NZ_JAYJLD010000019.1"/>
</dbReference>
<dbReference type="SMART" id="SM00419">
    <property type="entry name" value="HTH_CRP"/>
    <property type="match status" value="1"/>
</dbReference>
<evidence type="ECO:0000259" key="5">
    <source>
        <dbReference type="PROSITE" id="PS50042"/>
    </source>
</evidence>
<dbReference type="InterPro" id="IPR036390">
    <property type="entry name" value="WH_DNA-bd_sf"/>
</dbReference>
<evidence type="ECO:0000256" key="1">
    <source>
        <dbReference type="ARBA" id="ARBA00023015"/>
    </source>
</evidence>
<evidence type="ECO:0000256" key="2">
    <source>
        <dbReference type="ARBA" id="ARBA00023125"/>
    </source>
</evidence>
<dbReference type="EMBL" id="JAYJLD010000019">
    <property type="protein sequence ID" value="MEB3102610.1"/>
    <property type="molecule type" value="Genomic_DNA"/>
</dbReference>
<proteinExistence type="predicted"/>
<dbReference type="Gene3D" id="2.60.120.10">
    <property type="entry name" value="Jelly Rolls"/>
    <property type="match status" value="1"/>
</dbReference>
<dbReference type="InterPro" id="IPR018335">
    <property type="entry name" value="Tscrpt_reg_HTH_Crp-type_CS"/>
</dbReference>
<feature type="domain" description="Cyclic nucleotide-binding" evidence="5">
    <location>
        <begin position="14"/>
        <end position="134"/>
    </location>
</feature>
<protein>
    <submittedName>
        <fullName evidence="7">Crp/Fnr family transcriptional regulator</fullName>
    </submittedName>
</protein>
<evidence type="ECO:0000256" key="3">
    <source>
        <dbReference type="ARBA" id="ARBA00023159"/>
    </source>
</evidence>
<keyword evidence="1" id="KW-0805">Transcription regulation</keyword>
<dbReference type="Pfam" id="PF13545">
    <property type="entry name" value="HTH_Crp_2"/>
    <property type="match status" value="1"/>
</dbReference>
<dbReference type="PANTHER" id="PTHR24567:SF28">
    <property type="entry name" value="LISTERIOLYSIN REGULATORY PROTEIN"/>
    <property type="match status" value="1"/>
</dbReference>
<dbReference type="PROSITE" id="PS51063">
    <property type="entry name" value="HTH_CRP_2"/>
    <property type="match status" value="1"/>
</dbReference>
<dbReference type="PROSITE" id="PS00042">
    <property type="entry name" value="HTH_CRP_1"/>
    <property type="match status" value="1"/>
</dbReference>
<dbReference type="InterPro" id="IPR000595">
    <property type="entry name" value="cNMP-bd_dom"/>
</dbReference>
<dbReference type="SUPFAM" id="SSF51206">
    <property type="entry name" value="cAMP-binding domain-like"/>
    <property type="match status" value="1"/>
</dbReference>
<keyword evidence="2" id="KW-0238">DNA-binding</keyword>
<comment type="caution">
    <text evidence="7">The sequence shown here is derived from an EMBL/GenBank/DDBJ whole genome shotgun (WGS) entry which is preliminary data.</text>
</comment>
<dbReference type="Proteomes" id="UP001310386">
    <property type="component" value="Unassembled WGS sequence"/>
</dbReference>
<keyword evidence="3" id="KW-0010">Activator</keyword>
<dbReference type="Gene3D" id="1.10.10.10">
    <property type="entry name" value="Winged helix-like DNA-binding domain superfamily/Winged helix DNA-binding domain"/>
    <property type="match status" value="1"/>
</dbReference>
<dbReference type="InterPro" id="IPR014710">
    <property type="entry name" value="RmlC-like_jellyroll"/>
</dbReference>
<dbReference type="SMART" id="SM00100">
    <property type="entry name" value="cNMP"/>
    <property type="match status" value="1"/>
</dbReference>
<name>A0ABU5ZJD8_9BACL</name>
<gene>
    <name evidence="7" type="ORF">VF724_13145</name>
</gene>
<evidence type="ECO:0000259" key="6">
    <source>
        <dbReference type="PROSITE" id="PS51063"/>
    </source>
</evidence>